<dbReference type="Proteomes" id="UP000006512">
    <property type="component" value="Unassembled WGS sequence"/>
</dbReference>
<dbReference type="Gene3D" id="3.10.620.30">
    <property type="match status" value="1"/>
</dbReference>
<dbReference type="OrthoDB" id="5438043at2"/>
<feature type="domain" description="Transglutaminase-like" evidence="1">
    <location>
        <begin position="161"/>
        <end position="227"/>
    </location>
</feature>
<evidence type="ECO:0000313" key="3">
    <source>
        <dbReference type="Proteomes" id="UP000006512"/>
    </source>
</evidence>
<reference evidence="3" key="1">
    <citation type="submission" date="2011-03" db="EMBL/GenBank/DDBJ databases">
        <title>Draft genome sequence of Brevundimonas diminuta.</title>
        <authorList>
            <person name="Brown P.J.B."/>
            <person name="Buechlein A."/>
            <person name="Hemmerich C."/>
            <person name="Brun Y.V."/>
        </authorList>
    </citation>
    <scope>NUCLEOTIDE SEQUENCE [LARGE SCALE GENOMIC DNA]</scope>
    <source>
        <strain evidence="3">C19</strain>
    </source>
</reference>
<proteinExistence type="predicted"/>
<dbReference type="STRING" id="715226.ABI_30130"/>
<dbReference type="PANTHER" id="PTHR33490">
    <property type="entry name" value="BLR5614 PROTEIN-RELATED"/>
    <property type="match status" value="1"/>
</dbReference>
<dbReference type="SMART" id="SM00460">
    <property type="entry name" value="TGc"/>
    <property type="match status" value="1"/>
</dbReference>
<gene>
    <name evidence="2" type="ORF">ABI_30130</name>
</gene>
<dbReference type="EMBL" id="GL883078">
    <property type="protein sequence ID" value="EGF91596.1"/>
    <property type="molecule type" value="Genomic_DNA"/>
</dbReference>
<protein>
    <submittedName>
        <fullName evidence="2">Transglutaminase-like superfamily protein</fullName>
    </submittedName>
</protein>
<dbReference type="AlphaFoldDB" id="F4QN05"/>
<dbReference type="RefSeq" id="WP_006273798.1">
    <property type="nucleotide sequence ID" value="NZ_GL883078.1"/>
</dbReference>
<dbReference type="eggNOG" id="COG1305">
    <property type="taxonomic scope" value="Bacteria"/>
</dbReference>
<evidence type="ECO:0000313" key="2">
    <source>
        <dbReference type="EMBL" id="EGF91596.1"/>
    </source>
</evidence>
<accession>F4QN05</accession>
<dbReference type="InterPro" id="IPR038765">
    <property type="entry name" value="Papain-like_cys_pep_sf"/>
</dbReference>
<dbReference type="InterPro" id="IPR002931">
    <property type="entry name" value="Transglutaminase-like"/>
</dbReference>
<name>F4QN05_9CAUL</name>
<dbReference type="PANTHER" id="PTHR33490:SF12">
    <property type="entry name" value="BLL5557 PROTEIN"/>
    <property type="match status" value="1"/>
</dbReference>
<dbReference type="Pfam" id="PF01841">
    <property type="entry name" value="Transglut_core"/>
    <property type="match status" value="1"/>
</dbReference>
<dbReference type="SUPFAM" id="SSF54001">
    <property type="entry name" value="Cysteine proteinases"/>
    <property type="match status" value="1"/>
</dbReference>
<evidence type="ECO:0000259" key="1">
    <source>
        <dbReference type="SMART" id="SM00460"/>
    </source>
</evidence>
<dbReference type="Gene3D" id="2.60.40.2250">
    <property type="match status" value="1"/>
</dbReference>
<keyword evidence="3" id="KW-1185">Reference proteome</keyword>
<organism evidence="2 3">
    <name type="scientific">Asticcacaulis biprosthecium C19</name>
    <dbReference type="NCBI Taxonomy" id="715226"/>
    <lineage>
        <taxon>Bacteria</taxon>
        <taxon>Pseudomonadati</taxon>
        <taxon>Pseudomonadota</taxon>
        <taxon>Alphaproteobacteria</taxon>
        <taxon>Caulobacterales</taxon>
        <taxon>Caulobacteraceae</taxon>
        <taxon>Asticcacaulis</taxon>
    </lineage>
</organism>
<sequence>MKIRAGYSLTYQCPKPTPMLLCLNLHPSRRTDLLTPQVITFSPGVETWDYTDGFGNVCTCITAPAGDLTIATEFVVYDSGRPDHVPYDAVQHDIRDLPDEVLGFLLGSRYCETDRLSDIAWSLFGTTPLGWPRVQAILDFVHNRIRFDYQLADPRRSAFGGYGEQVGVCRDFAHLALTLCRCMNIPARYCTGYLGDIKVPVSDSPMDFSGWFEVYLGGHWYTADARHNVPRVGRILMAVGRDATDVAISTQFGPALLTGFHVVTEEVME</sequence>
<dbReference type="HOGENOM" id="CLU_064253_0_0_5"/>